<evidence type="ECO:0000256" key="5">
    <source>
        <dbReference type="ARBA" id="ARBA00022737"/>
    </source>
</evidence>
<comment type="subcellular location">
    <subcellularLocation>
        <location evidence="1">Cytoplasm</location>
        <location evidence="1">Cytoskeleton</location>
        <location evidence="1">Microtubule organizing center</location>
        <location evidence="1">Centrosome</location>
    </subcellularLocation>
</comment>
<feature type="domain" description="BRCT" evidence="10">
    <location>
        <begin position="1"/>
        <end position="93"/>
    </location>
</feature>
<evidence type="ECO:0000256" key="9">
    <source>
        <dbReference type="SAM" id="MobiDB-lite"/>
    </source>
</evidence>
<dbReference type="FunFam" id="3.40.50.10190:FF:000055">
    <property type="entry name" value="Microcephalin"/>
    <property type="match status" value="1"/>
</dbReference>
<evidence type="ECO:0000256" key="2">
    <source>
        <dbReference type="ARBA" id="ARBA00017027"/>
    </source>
</evidence>
<keyword evidence="5" id="KW-0677">Repeat</keyword>
<dbReference type="Gene3D" id="3.40.50.10190">
    <property type="entry name" value="BRCT domain"/>
    <property type="match status" value="1"/>
</dbReference>
<evidence type="ECO:0000259" key="10">
    <source>
        <dbReference type="PROSITE" id="PS50172"/>
    </source>
</evidence>
<evidence type="ECO:0000256" key="7">
    <source>
        <dbReference type="ARBA" id="ARBA00025455"/>
    </source>
</evidence>
<dbReference type="InterPro" id="IPR022047">
    <property type="entry name" value="Microcephalin-like"/>
</dbReference>
<evidence type="ECO:0000256" key="1">
    <source>
        <dbReference type="ARBA" id="ARBA00004300"/>
    </source>
</evidence>
<reference evidence="11" key="3">
    <citation type="submission" date="2025-09" db="UniProtKB">
        <authorList>
            <consortium name="Ensembl"/>
        </authorList>
    </citation>
    <scope>IDENTIFICATION</scope>
</reference>
<protein>
    <recommendedName>
        <fullName evidence="2">Microcephalin</fullName>
    </recommendedName>
</protein>
<dbReference type="Proteomes" id="UP000694387">
    <property type="component" value="Chromosome 27"/>
</dbReference>
<keyword evidence="6" id="KW-0206">Cytoskeleton</keyword>
<reference evidence="11 12" key="1">
    <citation type="journal article" date="2020" name="Nat. Commun.">
        <title>Donkey genomes provide new insights into domestication and selection for coat color.</title>
        <authorList>
            <person name="Wang"/>
            <person name="C."/>
            <person name="Li"/>
            <person name="H."/>
            <person name="Guo"/>
            <person name="Y."/>
            <person name="Huang"/>
            <person name="J."/>
            <person name="Sun"/>
            <person name="Y."/>
            <person name="Min"/>
            <person name="J."/>
            <person name="Wang"/>
            <person name="J."/>
            <person name="Fang"/>
            <person name="X."/>
            <person name="Zhao"/>
            <person name="Z."/>
            <person name="Wang"/>
            <person name="S."/>
            <person name="Zhang"/>
            <person name="Y."/>
            <person name="Liu"/>
            <person name="Q."/>
            <person name="Jiang"/>
            <person name="Q."/>
            <person name="Wang"/>
            <person name="X."/>
            <person name="Guo"/>
            <person name="Y."/>
            <person name="Yang"/>
            <person name="C."/>
            <person name="Wang"/>
            <person name="Y."/>
            <person name="Tian"/>
            <person name="F."/>
            <person name="Zhuang"/>
            <person name="G."/>
            <person name="Fan"/>
            <person name="Y."/>
            <person name="Gao"/>
            <person name="Q."/>
            <person name="Li"/>
            <person name="Y."/>
            <person name="Ju"/>
            <person name="Z."/>
            <person name="Li"/>
            <person name="J."/>
            <person name="Li"/>
            <person name="R."/>
            <person name="Hou"/>
            <person name="M."/>
            <person name="Yang"/>
            <person name="G."/>
            <person name="Liu"/>
            <person name="G."/>
            <person name="Liu"/>
            <person name="W."/>
            <person name="Guo"/>
            <person name="J."/>
            <person name="Pan"/>
            <person name="S."/>
            <person name="Fan"/>
            <person name="G."/>
            <person name="Zhang"/>
            <person name="W."/>
            <person name="Zhang"/>
            <person name="R."/>
            <person name="Yu"/>
            <person name="J."/>
            <person name="Zhang"/>
            <person name="X."/>
            <person name="Yin"/>
            <person name="Q."/>
            <person name="Ji"/>
            <person name="C."/>
            <person name="Jin"/>
            <person name="Y."/>
            <person name="Yue"/>
            <person name="G."/>
            <person name="Liu"/>
            <person name="M."/>
            <person name="Xu"/>
            <person name="J."/>
            <person name="Liu"/>
            <person name="S."/>
            <person name="Jordana"/>
            <person name="J."/>
            <person name="Noce"/>
            <person name="A."/>
            <person name="Amills"/>
            <person name="M."/>
            <person name="Wu"/>
            <person name="D.D."/>
            <person name="Li"/>
            <person name="S."/>
            <person name="Zhou"/>
            <person name="X. and Zhong"/>
            <person name="J."/>
        </authorList>
    </citation>
    <scope>NUCLEOTIDE SEQUENCE [LARGE SCALE GENOMIC DNA]</scope>
</reference>
<evidence type="ECO:0000313" key="11">
    <source>
        <dbReference type="Ensembl" id="ENSEASP00005060489.1"/>
    </source>
</evidence>
<dbReference type="InterPro" id="IPR001357">
    <property type="entry name" value="BRCT_dom"/>
</dbReference>
<keyword evidence="4" id="KW-0597">Phosphoprotein</keyword>
<accession>A0A9L0K562</accession>
<evidence type="ECO:0000256" key="3">
    <source>
        <dbReference type="ARBA" id="ARBA00022490"/>
    </source>
</evidence>
<name>A0A9L0K562_EQUAS</name>
<dbReference type="Pfam" id="PF12258">
    <property type="entry name" value="Microcephalin"/>
    <property type="match status" value="1"/>
</dbReference>
<dbReference type="SMART" id="SM00292">
    <property type="entry name" value="BRCT"/>
    <property type="match status" value="1"/>
</dbReference>
<keyword evidence="3" id="KW-0963">Cytoplasm</keyword>
<reference evidence="11" key="2">
    <citation type="submission" date="2025-08" db="UniProtKB">
        <authorList>
            <consortium name="Ensembl"/>
        </authorList>
    </citation>
    <scope>IDENTIFICATION</scope>
</reference>
<dbReference type="PANTHER" id="PTHR14625:SF3">
    <property type="entry name" value="MICROCEPHALIN"/>
    <property type="match status" value="1"/>
</dbReference>
<dbReference type="InterPro" id="IPR029504">
    <property type="entry name" value="Microcephalin_mammal"/>
</dbReference>
<feature type="compositionally biased region" description="Polar residues" evidence="9">
    <location>
        <begin position="292"/>
        <end position="304"/>
    </location>
</feature>
<feature type="region of interest" description="Disordered" evidence="9">
    <location>
        <begin position="527"/>
        <end position="548"/>
    </location>
</feature>
<comment type="function">
    <text evidence="7">Implicated in chromosome condensation and DNA damage induced cellular responses. May play a role in neurogenesis and regulation of the size of the cerebral cortex.</text>
</comment>
<evidence type="ECO:0000256" key="6">
    <source>
        <dbReference type="ARBA" id="ARBA00023212"/>
    </source>
</evidence>
<comment type="subunit">
    <text evidence="8">Interacts with CDC27 and maybe other components of the APC/C complex. Interacts with histone variant H2AX under DNA damage conditions.</text>
</comment>
<dbReference type="SUPFAM" id="SSF52113">
    <property type="entry name" value="BRCT domain"/>
    <property type="match status" value="1"/>
</dbReference>
<dbReference type="GeneTree" id="ENSGT00390000018842"/>
<dbReference type="Pfam" id="PF12738">
    <property type="entry name" value="PTCB-BRCT"/>
    <property type="match status" value="1"/>
</dbReference>
<gene>
    <name evidence="11" type="primary">MCPH1</name>
</gene>
<dbReference type="InterPro" id="IPR036420">
    <property type="entry name" value="BRCT_dom_sf"/>
</dbReference>
<organism evidence="11 12">
    <name type="scientific">Equus asinus</name>
    <name type="common">Donkey</name>
    <name type="synonym">Equus africanus asinus</name>
    <dbReference type="NCBI Taxonomy" id="9793"/>
    <lineage>
        <taxon>Eukaryota</taxon>
        <taxon>Metazoa</taxon>
        <taxon>Chordata</taxon>
        <taxon>Craniata</taxon>
        <taxon>Vertebrata</taxon>
        <taxon>Euteleostomi</taxon>
        <taxon>Mammalia</taxon>
        <taxon>Eutheria</taxon>
        <taxon>Laurasiatheria</taxon>
        <taxon>Perissodactyla</taxon>
        <taxon>Equidae</taxon>
        <taxon>Equus</taxon>
    </lineage>
</organism>
<evidence type="ECO:0000256" key="8">
    <source>
        <dbReference type="ARBA" id="ARBA00026061"/>
    </source>
</evidence>
<dbReference type="AlphaFoldDB" id="A0A9L0K562"/>
<evidence type="ECO:0000256" key="4">
    <source>
        <dbReference type="ARBA" id="ARBA00022553"/>
    </source>
</evidence>
<keyword evidence="12" id="KW-1185">Reference proteome</keyword>
<dbReference type="GO" id="GO:0000278">
    <property type="term" value="P:mitotic cell cycle"/>
    <property type="evidence" value="ECO:0007669"/>
    <property type="project" value="TreeGrafter"/>
</dbReference>
<feature type="compositionally biased region" description="Polar residues" evidence="9">
    <location>
        <begin position="341"/>
        <end position="355"/>
    </location>
</feature>
<dbReference type="GO" id="GO:0005813">
    <property type="term" value="C:centrosome"/>
    <property type="evidence" value="ECO:0007669"/>
    <property type="project" value="UniProtKB-SubCell"/>
</dbReference>
<dbReference type="CDD" id="cd17716">
    <property type="entry name" value="BRCT_microcephalin_rpt1"/>
    <property type="match status" value="1"/>
</dbReference>
<sequence length="576" mass="63835">MAAPVLKDVVAYVEVWSANGTENYSKTFTNQLVDMGAKVSKTFNKQVTHVVFKDGYQSTWDKALKRGVKLVSVLWVEKCRTAGVHIDESLFPAANTNEDLPSLIKKKHKCMQPKDFIPRTPENDKRLQKKFEKMAKELQKQKTTLASQMPERSQENPVNSTCEASLNISHDTLCSDESFAGGLHSSFEDLCGNSGCGNQERKVGGFVYEIKSDRCVSSPVLKTSSIHVSASPGYVSQLTPQKFMSNLSKEEIHWQRDPVGEIVTPDTKHSEGITKEAFDKKCSLSPTLSATKCHSLGQSRPKSSSAKRRMTSENLPSPPKEKLKRKRYSGKSTMPKLQLFKSESSLQFRTRSATKTPDCGESSYDDYFSPDNLKERNSENLLPGCQSSSRPAQFYCRRNLSKRERTTVLEMSDFSCIGKNPGSIGITNLIAKTSSSLQRPTNDERNTTLGFMASEGASAAGETPGFCGQAVPQTREDMSEDGKSISSCTISELALQKARVAKEDHGDSTHLKGCNKEMQELIDAQTRQKEDTASKMLNSSEGETQSNYKLNFVGDCNVEKSTEESENLPRGCRESM</sequence>
<dbReference type="GO" id="GO:0021987">
    <property type="term" value="P:cerebral cortex development"/>
    <property type="evidence" value="ECO:0007669"/>
    <property type="project" value="InterPro"/>
</dbReference>
<proteinExistence type="predicted"/>
<dbReference type="PROSITE" id="PS50172">
    <property type="entry name" value="BRCT"/>
    <property type="match status" value="1"/>
</dbReference>
<dbReference type="Ensembl" id="ENSEAST00005079095.1">
    <property type="protein sequence ID" value="ENSEASP00005060489.1"/>
    <property type="gene ID" value="ENSEASG00005009566.2"/>
</dbReference>
<feature type="compositionally biased region" description="Polar residues" evidence="9">
    <location>
        <begin position="535"/>
        <end position="548"/>
    </location>
</feature>
<dbReference type="PANTHER" id="PTHR14625">
    <property type="entry name" value="MICROCEPHALIN"/>
    <property type="match status" value="1"/>
</dbReference>
<feature type="region of interest" description="Disordered" evidence="9">
    <location>
        <begin position="292"/>
        <end position="365"/>
    </location>
</feature>
<evidence type="ECO:0000313" key="12">
    <source>
        <dbReference type="Proteomes" id="UP000694387"/>
    </source>
</evidence>